<dbReference type="GO" id="GO:0004124">
    <property type="term" value="F:cysteine synthase activity"/>
    <property type="evidence" value="ECO:0007669"/>
    <property type="project" value="UniProtKB-EC"/>
</dbReference>
<evidence type="ECO:0000259" key="18">
    <source>
        <dbReference type="Pfam" id="PF00291"/>
    </source>
</evidence>
<evidence type="ECO:0000256" key="9">
    <source>
        <dbReference type="ARBA" id="ARBA00023128"/>
    </source>
</evidence>
<keyword evidence="6 17" id="KW-0812">Transmembrane</keyword>
<evidence type="ECO:0000313" key="19">
    <source>
        <dbReference type="EMBL" id="KAJ2904073.1"/>
    </source>
</evidence>
<comment type="catalytic activity">
    <reaction evidence="11">
        <text>O-acetyl-L-serine + hydrogen sulfide = L-cysteine + acetate</text>
        <dbReference type="Rhea" id="RHEA:14829"/>
        <dbReference type="ChEBI" id="CHEBI:29919"/>
        <dbReference type="ChEBI" id="CHEBI:30089"/>
        <dbReference type="ChEBI" id="CHEBI:35235"/>
        <dbReference type="ChEBI" id="CHEBI:58340"/>
        <dbReference type="EC" id="2.5.1.47"/>
    </reaction>
</comment>
<comment type="caution">
    <text evidence="19">The sequence shown here is derived from an EMBL/GenBank/DDBJ whole genome shotgun (WGS) entry which is preliminary data.</text>
</comment>
<keyword evidence="7" id="KW-1000">Mitochondrion outer membrane</keyword>
<comment type="cofactor">
    <cofactor evidence="1">
        <name>pyridoxal 5'-phosphate</name>
        <dbReference type="ChEBI" id="CHEBI:597326"/>
    </cofactor>
</comment>
<reference evidence="19" key="1">
    <citation type="submission" date="2022-07" db="EMBL/GenBank/DDBJ databases">
        <title>Draft genome sequence of Zalerion maritima ATCC 34329, a (micro)plastics degrading marine fungus.</title>
        <authorList>
            <person name="Paco A."/>
            <person name="Goncalves M.F.M."/>
            <person name="Rocha-Santos T.A.P."/>
            <person name="Alves A."/>
        </authorList>
    </citation>
    <scope>NUCLEOTIDE SEQUENCE</scope>
    <source>
        <strain evidence="19">ATCC 34329</strain>
    </source>
</reference>
<dbReference type="EMBL" id="JAKWBI020000063">
    <property type="protein sequence ID" value="KAJ2904073.1"/>
    <property type="molecule type" value="Genomic_DNA"/>
</dbReference>
<dbReference type="GO" id="GO:0006535">
    <property type="term" value="P:cysteine biosynthetic process from serine"/>
    <property type="evidence" value="ECO:0007669"/>
    <property type="project" value="InterPro"/>
</dbReference>
<keyword evidence="8 17" id="KW-1133">Transmembrane helix</keyword>
<gene>
    <name evidence="19" type="ORF">MKZ38_008884</name>
</gene>
<evidence type="ECO:0000256" key="4">
    <source>
        <dbReference type="ARBA" id="ARBA00012681"/>
    </source>
</evidence>
<dbReference type="InterPro" id="IPR050214">
    <property type="entry name" value="Cys_Synth/Cystath_Beta-Synth"/>
</dbReference>
<evidence type="ECO:0000256" key="13">
    <source>
        <dbReference type="ARBA" id="ARBA00078263"/>
    </source>
</evidence>
<feature type="transmembrane region" description="Helical" evidence="17">
    <location>
        <begin position="12"/>
        <end position="33"/>
    </location>
</feature>
<evidence type="ECO:0000256" key="10">
    <source>
        <dbReference type="ARBA" id="ARBA00023136"/>
    </source>
</evidence>
<evidence type="ECO:0000256" key="12">
    <source>
        <dbReference type="ARBA" id="ARBA00072090"/>
    </source>
</evidence>
<comment type="subcellular location">
    <subcellularLocation>
        <location evidence="2">Mitochondrion outer membrane</location>
        <topology evidence="2">Single-pass membrane protein</topology>
    </subcellularLocation>
</comment>
<evidence type="ECO:0000256" key="16">
    <source>
        <dbReference type="SAM" id="MobiDB-lite"/>
    </source>
</evidence>
<evidence type="ECO:0000256" key="11">
    <source>
        <dbReference type="ARBA" id="ARBA00047931"/>
    </source>
</evidence>
<organism evidence="19 20">
    <name type="scientific">Zalerion maritima</name>
    <dbReference type="NCBI Taxonomy" id="339359"/>
    <lineage>
        <taxon>Eukaryota</taxon>
        <taxon>Fungi</taxon>
        <taxon>Dikarya</taxon>
        <taxon>Ascomycota</taxon>
        <taxon>Pezizomycotina</taxon>
        <taxon>Sordariomycetes</taxon>
        <taxon>Lulworthiomycetidae</taxon>
        <taxon>Lulworthiales</taxon>
        <taxon>Lulworthiaceae</taxon>
        <taxon>Zalerion</taxon>
    </lineage>
</organism>
<keyword evidence="10 17" id="KW-0472">Membrane</keyword>
<feature type="compositionally biased region" description="Basic and acidic residues" evidence="16">
    <location>
        <begin position="304"/>
        <end position="313"/>
    </location>
</feature>
<comment type="similarity">
    <text evidence="3">Belongs to the cysteine synthase/cystathionine beta-synthase family.</text>
</comment>
<evidence type="ECO:0000256" key="2">
    <source>
        <dbReference type="ARBA" id="ARBA00004572"/>
    </source>
</evidence>
<feature type="region of interest" description="Disordered" evidence="16">
    <location>
        <begin position="304"/>
        <end position="331"/>
    </location>
</feature>
<protein>
    <recommendedName>
        <fullName evidence="12">Cysteine synthase 2</fullName>
        <ecNumber evidence="4">2.5.1.47</ecNumber>
    </recommendedName>
    <alternativeName>
        <fullName evidence="14">Cysteine synthase-like protein</fullName>
    </alternativeName>
    <alternativeName>
        <fullName evidence="13">O-acetylserine (thiol)-lyase 2</fullName>
    </alternativeName>
    <alternativeName>
        <fullName evidence="15">O-acetylserine sulfhydrylase 2</fullName>
    </alternativeName>
</protein>
<dbReference type="SUPFAM" id="SSF53686">
    <property type="entry name" value="Tryptophan synthase beta subunit-like PLP-dependent enzymes"/>
    <property type="match status" value="1"/>
</dbReference>
<dbReference type="PROSITE" id="PS00901">
    <property type="entry name" value="CYS_SYNTHASE"/>
    <property type="match status" value="1"/>
</dbReference>
<evidence type="ECO:0000256" key="8">
    <source>
        <dbReference type="ARBA" id="ARBA00022989"/>
    </source>
</evidence>
<dbReference type="PANTHER" id="PTHR10314">
    <property type="entry name" value="CYSTATHIONINE BETA-SYNTHASE"/>
    <property type="match status" value="1"/>
</dbReference>
<evidence type="ECO:0000256" key="17">
    <source>
        <dbReference type="SAM" id="Phobius"/>
    </source>
</evidence>
<dbReference type="InterPro" id="IPR001216">
    <property type="entry name" value="P-phosphate_BS"/>
</dbReference>
<dbReference type="Proteomes" id="UP001201980">
    <property type="component" value="Unassembled WGS sequence"/>
</dbReference>
<dbReference type="AlphaFoldDB" id="A0AAD5RTT8"/>
<evidence type="ECO:0000256" key="7">
    <source>
        <dbReference type="ARBA" id="ARBA00022787"/>
    </source>
</evidence>
<evidence type="ECO:0000313" key="20">
    <source>
        <dbReference type="Proteomes" id="UP001201980"/>
    </source>
</evidence>
<keyword evidence="20" id="KW-1185">Reference proteome</keyword>
<dbReference type="Gene3D" id="3.40.50.1100">
    <property type="match status" value="2"/>
</dbReference>
<dbReference type="GO" id="GO:0005741">
    <property type="term" value="C:mitochondrial outer membrane"/>
    <property type="evidence" value="ECO:0007669"/>
    <property type="project" value="UniProtKB-SubCell"/>
</dbReference>
<evidence type="ECO:0000256" key="5">
    <source>
        <dbReference type="ARBA" id="ARBA00022679"/>
    </source>
</evidence>
<dbReference type="InterPro" id="IPR036052">
    <property type="entry name" value="TrpB-like_PALP_sf"/>
</dbReference>
<dbReference type="FunFam" id="3.40.50.1100:FF:000096">
    <property type="entry name" value="Related to cysteine synthase"/>
    <property type="match status" value="1"/>
</dbReference>
<feature type="domain" description="Tryptophan synthase beta chain-like PALP" evidence="18">
    <location>
        <begin position="107"/>
        <end position="449"/>
    </location>
</feature>
<dbReference type="InterPro" id="IPR001926">
    <property type="entry name" value="TrpB-like_PALP"/>
</dbReference>
<keyword evidence="9" id="KW-0496">Mitochondrion</keyword>
<evidence type="ECO:0000256" key="1">
    <source>
        <dbReference type="ARBA" id="ARBA00001933"/>
    </source>
</evidence>
<dbReference type="Pfam" id="PF00291">
    <property type="entry name" value="PALP"/>
    <property type="match status" value="1"/>
</dbReference>
<evidence type="ECO:0000256" key="6">
    <source>
        <dbReference type="ARBA" id="ARBA00022692"/>
    </source>
</evidence>
<proteinExistence type="inferred from homology"/>
<evidence type="ECO:0000256" key="3">
    <source>
        <dbReference type="ARBA" id="ARBA00007103"/>
    </source>
</evidence>
<evidence type="ECO:0000256" key="15">
    <source>
        <dbReference type="ARBA" id="ARBA00079149"/>
    </source>
</evidence>
<keyword evidence="5" id="KW-0808">Transferase</keyword>
<name>A0AAD5RTT8_9PEZI</name>
<evidence type="ECO:0000256" key="14">
    <source>
        <dbReference type="ARBA" id="ARBA00078545"/>
    </source>
</evidence>
<dbReference type="EC" id="2.5.1.47" evidence="4"/>
<sequence>MSLSAYPKAYGTAAITVAFLSGAILTLGFKDLYPDLEQRYQRNYRTSNKRRRQSTAAAAAVADSRRTSLFFMPPVELEDHESDLGSSTANLPARSPHPQPLVSGLEGTIGNTPLLELKSLSEATRRTIVAKAEFLNGAGGSPKDRVALSILRAAEASGHLVPGRGDWVYEGTVGSTGISLATLATALGYHAHIFMPDDQAVEKSNLLLALGATVERVPLAPITDPNHFVNLARTRARLHAAKFKDGSHGFFADQFENEANWKAHFETTGPEIQWQTGGRIEAFVCGAGTGGTISGVAKYLKEGMGKNSGRSEDGELSPGSERPSMEGRDGKGDIKIVLADPQGSGLYNKIKHGVMFSMTEREGTRRRQQVDSIVEGVGITRLTHNFEVGRELIDDAVRVTDEHAMKMAQWLVEHDGIFCGSSTAVNCVGAIKAAMMLPEGSTVVTLLCDSGNRHLSKFWRLIKERKEEKQEDLLGMLGIDAPPVWHDANS</sequence>
<accession>A0AAD5RTT8</accession>
<dbReference type="CDD" id="cd01561">
    <property type="entry name" value="CBS_like"/>
    <property type="match status" value="1"/>
</dbReference>